<comment type="similarity">
    <text evidence="1 2">Belongs to the GMC oxidoreductase family.</text>
</comment>
<keyword evidence="2" id="KW-0274">FAD</keyword>
<accession>A0ABR3SVL8</accession>
<dbReference type="InterPro" id="IPR012132">
    <property type="entry name" value="GMC_OxRdtase"/>
</dbReference>
<feature type="domain" description="Glucose-methanol-choline oxidoreductase N-terminal" evidence="4">
    <location>
        <begin position="303"/>
        <end position="317"/>
    </location>
</feature>
<dbReference type="SUPFAM" id="SSF51905">
    <property type="entry name" value="FAD/NAD(P)-binding domain"/>
    <property type="match status" value="1"/>
</dbReference>
<evidence type="ECO:0000259" key="3">
    <source>
        <dbReference type="PROSITE" id="PS00623"/>
    </source>
</evidence>
<feature type="domain" description="Glucose-methanol-choline oxidoreductase N-terminal" evidence="3">
    <location>
        <begin position="105"/>
        <end position="128"/>
    </location>
</feature>
<dbReference type="EMBL" id="JAJVDC020000048">
    <property type="protein sequence ID" value="KAL1630294.1"/>
    <property type="molecule type" value="Genomic_DNA"/>
</dbReference>
<dbReference type="Pfam" id="PF05199">
    <property type="entry name" value="GMC_oxred_C"/>
    <property type="match status" value="1"/>
</dbReference>
<dbReference type="Pfam" id="PF00732">
    <property type="entry name" value="GMC_oxred_N"/>
    <property type="match status" value="1"/>
</dbReference>
<dbReference type="InterPro" id="IPR007867">
    <property type="entry name" value="GMC_OxRtase_C"/>
</dbReference>
<evidence type="ECO:0000259" key="4">
    <source>
        <dbReference type="PROSITE" id="PS00624"/>
    </source>
</evidence>
<dbReference type="Gene3D" id="3.50.50.60">
    <property type="entry name" value="FAD/NAD(P)-binding domain"/>
    <property type="match status" value="1"/>
</dbReference>
<dbReference type="SUPFAM" id="SSF54373">
    <property type="entry name" value="FAD-linked reductases, C-terminal domain"/>
    <property type="match status" value="1"/>
</dbReference>
<comment type="caution">
    <text evidence="5">The sequence shown here is derived from an EMBL/GenBank/DDBJ whole genome shotgun (WGS) entry which is preliminary data.</text>
</comment>
<evidence type="ECO:0000256" key="1">
    <source>
        <dbReference type="ARBA" id="ARBA00010790"/>
    </source>
</evidence>
<dbReference type="Proteomes" id="UP001521116">
    <property type="component" value="Unassembled WGS sequence"/>
</dbReference>
<dbReference type="PROSITE" id="PS00623">
    <property type="entry name" value="GMC_OXRED_1"/>
    <property type="match status" value="1"/>
</dbReference>
<dbReference type="InterPro" id="IPR036188">
    <property type="entry name" value="FAD/NAD-bd_sf"/>
</dbReference>
<dbReference type="PIRSF" id="PIRSF000137">
    <property type="entry name" value="Alcohol_oxidase"/>
    <property type="match status" value="1"/>
</dbReference>
<sequence>MAHTTNGTSGALPAVVTSAEEFFSQEYDYVIIGGGTAGLVIAARLTENPNVTVGVLEAGKNKLDDPMVDIPALFKQMLGNPEYDWMLTTAPQAGTKGLVHQMPRGKVLGGSSGINYMGYVRGSDQDYDDWAILADDAAWSAANMKKYIKKHQTLDPIDDAITNRSAMSFVPANHGTSGPIHTSFNDSRLSLEDEWILACDAAADLDGKKPIDPWGGEHIGFYNGLGSIYRVGPHRGKRSYATRSYLEPNAQRPNLKVLCEAPVTSIVIETAGEADTLATGARFTHRSATHIVRARREVILSAGAIHSPQLLELSGIGDPAVLRAAGVDVRVQLPSVGNNYQDHVATALAYELVGGEKSLDNIWDPQQMALAQHALAENQGGPLTSSFSGQGFLAYKRITDLLHEPEEYSRTLESVRKTQKSPDTTPFQKRQLELVMAHLKDDHSANLQYLFFPLTAGLTDDTIGDQTNLFPAADPKKPNQMATVSALQYPMSRGSVHIQSADPSKPPVIDPAYLSHPADVAVMAAGIKFADRIHKTGPIGPKATKRLRPAESVNINDTATAEETVRDFTIGEYHSCGSCAMGETVDSHLRVYGVKRLRVADASIFPNHVSGNIQSSVYAMAEHAADIIKQDQV</sequence>
<evidence type="ECO:0000256" key="2">
    <source>
        <dbReference type="RuleBase" id="RU003968"/>
    </source>
</evidence>
<name>A0ABR3SVL8_9PEZI</name>
<evidence type="ECO:0000313" key="5">
    <source>
        <dbReference type="EMBL" id="KAL1630294.1"/>
    </source>
</evidence>
<protein>
    <recommendedName>
        <fullName evidence="3 4">Glucose-methanol-choline oxidoreductase N-terminal domain-containing protein</fullName>
    </recommendedName>
</protein>
<keyword evidence="2" id="KW-0285">Flavoprotein</keyword>
<dbReference type="PANTHER" id="PTHR11552">
    <property type="entry name" value="GLUCOSE-METHANOL-CHOLINE GMC OXIDOREDUCTASE"/>
    <property type="match status" value="1"/>
</dbReference>
<organism evidence="5 6">
    <name type="scientific">Neofusicoccum ribis</name>
    <dbReference type="NCBI Taxonomy" id="45134"/>
    <lineage>
        <taxon>Eukaryota</taxon>
        <taxon>Fungi</taxon>
        <taxon>Dikarya</taxon>
        <taxon>Ascomycota</taxon>
        <taxon>Pezizomycotina</taxon>
        <taxon>Dothideomycetes</taxon>
        <taxon>Dothideomycetes incertae sedis</taxon>
        <taxon>Botryosphaeriales</taxon>
        <taxon>Botryosphaeriaceae</taxon>
        <taxon>Neofusicoccum</taxon>
    </lineage>
</organism>
<proteinExistence type="inferred from homology"/>
<keyword evidence="6" id="KW-1185">Reference proteome</keyword>
<evidence type="ECO:0000313" key="6">
    <source>
        <dbReference type="Proteomes" id="UP001521116"/>
    </source>
</evidence>
<dbReference type="InterPro" id="IPR000172">
    <property type="entry name" value="GMC_OxRdtase_N"/>
</dbReference>
<dbReference type="Gene3D" id="3.30.560.10">
    <property type="entry name" value="Glucose Oxidase, domain 3"/>
    <property type="match status" value="1"/>
</dbReference>
<dbReference type="PANTHER" id="PTHR11552:SF210">
    <property type="entry name" value="GLUCOSE-METHANOL-CHOLINE OXIDOREDUCTASE N-TERMINAL DOMAIN-CONTAINING PROTEIN-RELATED"/>
    <property type="match status" value="1"/>
</dbReference>
<gene>
    <name evidence="5" type="ORF">SLS56_004966</name>
</gene>
<dbReference type="PROSITE" id="PS00624">
    <property type="entry name" value="GMC_OXRED_2"/>
    <property type="match status" value="1"/>
</dbReference>
<reference evidence="5 6" key="1">
    <citation type="submission" date="2024-02" db="EMBL/GenBank/DDBJ databases">
        <title>De novo assembly and annotation of 12 fungi associated with fruit tree decline syndrome in Ontario, Canada.</title>
        <authorList>
            <person name="Sulman M."/>
            <person name="Ellouze W."/>
            <person name="Ilyukhin E."/>
        </authorList>
    </citation>
    <scope>NUCLEOTIDE SEQUENCE [LARGE SCALE GENOMIC DNA]</scope>
    <source>
        <strain evidence="5 6">M1-105</strain>
    </source>
</reference>